<sequence>MWNCDQFLFVVAFAALAEAGDLGYAAAPAVSYASYAPALPAVKAYAAPVAYASPALTVAKVAAPVAVAKVAVPEPYDPNPAYAFSYGVQDPSTGDAKQQKEELHNGVVQGVYSLVEPDGTTRTVHYTADHINGFNAVVDRQPAKVAVAPAITKVAVAPAIAKFFILSSLLGLSVAGVIPGALVSPGIVLNTEYDPNPSYTYAYDVQDTLTGDSKRQQESRSGDVVRGSYSLNDPDGTRRTVDYAADPVHGFNAVVRREPVAFALGAVGVSPVAAQIVSPLATTSASRVDAPSGLTVGSPVTAKLIAPGSPFSVQQQVQHVQQLRQLQQLQQLQQLVNPVALATN</sequence>
<keyword evidence="1 2" id="KW-0193">Cuticle</keyword>
<dbReference type="Pfam" id="PF00379">
    <property type="entry name" value="Chitin_bind_4"/>
    <property type="match status" value="2"/>
</dbReference>
<dbReference type="PANTHER" id="PTHR12236">
    <property type="entry name" value="STRUCTURAL CONTITUENT OF CUTICLE"/>
    <property type="match status" value="1"/>
</dbReference>
<keyword evidence="4" id="KW-0732">Signal</keyword>
<keyword evidence="6" id="KW-1185">Reference proteome</keyword>
<dbReference type="InterPro" id="IPR000618">
    <property type="entry name" value="Insect_cuticle"/>
</dbReference>
<dbReference type="GO" id="GO:0005615">
    <property type="term" value="C:extracellular space"/>
    <property type="evidence" value="ECO:0007669"/>
    <property type="project" value="TreeGrafter"/>
</dbReference>
<feature type="compositionally biased region" description="Basic and acidic residues" evidence="3">
    <location>
        <begin position="212"/>
        <end position="223"/>
    </location>
</feature>
<dbReference type="PROSITE" id="PS00233">
    <property type="entry name" value="CHIT_BIND_RR_1"/>
    <property type="match status" value="2"/>
</dbReference>
<organism evidence="5 6">
    <name type="scientific">Frankliniella fusca</name>
    <dbReference type="NCBI Taxonomy" id="407009"/>
    <lineage>
        <taxon>Eukaryota</taxon>
        <taxon>Metazoa</taxon>
        <taxon>Ecdysozoa</taxon>
        <taxon>Arthropoda</taxon>
        <taxon>Hexapoda</taxon>
        <taxon>Insecta</taxon>
        <taxon>Pterygota</taxon>
        <taxon>Neoptera</taxon>
        <taxon>Paraneoptera</taxon>
        <taxon>Thysanoptera</taxon>
        <taxon>Terebrantia</taxon>
        <taxon>Thripoidea</taxon>
        <taxon>Thripidae</taxon>
        <taxon>Frankliniella</taxon>
    </lineage>
</organism>
<protein>
    <submittedName>
        <fullName evidence="5">Cuticle protein</fullName>
    </submittedName>
</protein>
<dbReference type="GO" id="GO:0031012">
    <property type="term" value="C:extracellular matrix"/>
    <property type="evidence" value="ECO:0007669"/>
    <property type="project" value="TreeGrafter"/>
</dbReference>
<dbReference type="GO" id="GO:0042302">
    <property type="term" value="F:structural constituent of cuticle"/>
    <property type="evidence" value="ECO:0007669"/>
    <property type="project" value="UniProtKB-UniRule"/>
</dbReference>
<dbReference type="EMBL" id="JAHWGI010001270">
    <property type="protein sequence ID" value="KAK3926873.1"/>
    <property type="molecule type" value="Genomic_DNA"/>
</dbReference>
<feature type="region of interest" description="Disordered" evidence="3">
    <location>
        <begin position="210"/>
        <end position="238"/>
    </location>
</feature>
<dbReference type="InterPro" id="IPR051217">
    <property type="entry name" value="Insect_Cuticle_Struc_Prot"/>
</dbReference>
<reference evidence="5" key="2">
    <citation type="journal article" date="2023" name="BMC Genomics">
        <title>Pest status, molecular evolution, and epigenetic factors derived from the genome assembly of Frankliniella fusca, a thysanopteran phytovirus vector.</title>
        <authorList>
            <person name="Catto M.A."/>
            <person name="Labadie P.E."/>
            <person name="Jacobson A.L."/>
            <person name="Kennedy G.G."/>
            <person name="Srinivasan R."/>
            <person name="Hunt B.G."/>
        </authorList>
    </citation>
    <scope>NUCLEOTIDE SEQUENCE</scope>
    <source>
        <strain evidence="5">PL_HMW_Pooled</strain>
    </source>
</reference>
<evidence type="ECO:0000256" key="4">
    <source>
        <dbReference type="SAM" id="SignalP"/>
    </source>
</evidence>
<feature type="non-terminal residue" evidence="5">
    <location>
        <position position="1"/>
    </location>
</feature>
<evidence type="ECO:0000256" key="1">
    <source>
        <dbReference type="ARBA" id="ARBA00022460"/>
    </source>
</evidence>
<reference evidence="5" key="1">
    <citation type="submission" date="2021-07" db="EMBL/GenBank/DDBJ databases">
        <authorList>
            <person name="Catto M.A."/>
            <person name="Jacobson A."/>
            <person name="Kennedy G."/>
            <person name="Labadie P."/>
            <person name="Hunt B.G."/>
            <person name="Srinivasan R."/>
        </authorList>
    </citation>
    <scope>NUCLEOTIDE SEQUENCE</scope>
    <source>
        <strain evidence="5">PL_HMW_Pooled</strain>
        <tissue evidence="5">Head</tissue>
    </source>
</reference>
<dbReference type="PANTHER" id="PTHR12236:SF86">
    <property type="entry name" value="CCP84AC-RELATED"/>
    <property type="match status" value="1"/>
</dbReference>
<dbReference type="AlphaFoldDB" id="A0AAE1HT44"/>
<dbReference type="PROSITE" id="PS51155">
    <property type="entry name" value="CHIT_BIND_RR_2"/>
    <property type="match status" value="2"/>
</dbReference>
<accession>A0AAE1HT44</accession>
<feature type="chain" id="PRO_5041985276" evidence="4">
    <location>
        <begin position="20"/>
        <end position="344"/>
    </location>
</feature>
<evidence type="ECO:0000256" key="3">
    <source>
        <dbReference type="SAM" id="MobiDB-lite"/>
    </source>
</evidence>
<evidence type="ECO:0000313" key="6">
    <source>
        <dbReference type="Proteomes" id="UP001219518"/>
    </source>
</evidence>
<dbReference type="PRINTS" id="PR00947">
    <property type="entry name" value="CUTICLE"/>
</dbReference>
<evidence type="ECO:0000313" key="5">
    <source>
        <dbReference type="EMBL" id="KAK3926873.1"/>
    </source>
</evidence>
<dbReference type="Proteomes" id="UP001219518">
    <property type="component" value="Unassembled WGS sequence"/>
</dbReference>
<dbReference type="InterPro" id="IPR031311">
    <property type="entry name" value="CHIT_BIND_RR_consensus"/>
</dbReference>
<feature type="signal peptide" evidence="4">
    <location>
        <begin position="1"/>
        <end position="19"/>
    </location>
</feature>
<comment type="caution">
    <text evidence="5">The sequence shown here is derived from an EMBL/GenBank/DDBJ whole genome shotgun (WGS) entry which is preliminary data.</text>
</comment>
<evidence type="ECO:0000256" key="2">
    <source>
        <dbReference type="PROSITE-ProRule" id="PRU00497"/>
    </source>
</evidence>
<name>A0AAE1HT44_9NEOP</name>
<gene>
    <name evidence="5" type="ORF">KUF71_015209</name>
</gene>
<proteinExistence type="predicted"/>